<dbReference type="PANTHER" id="PTHR34217">
    <property type="entry name" value="METAL-DEPENDENT CARBOXYPEPTIDASE"/>
    <property type="match status" value="1"/>
</dbReference>
<evidence type="ECO:0000313" key="10">
    <source>
        <dbReference type="Proteomes" id="UP001589776"/>
    </source>
</evidence>
<dbReference type="InterPro" id="IPR011977">
    <property type="entry name" value="Pept_M3B_clade3"/>
</dbReference>
<evidence type="ECO:0000256" key="3">
    <source>
        <dbReference type="ARBA" id="ARBA00022801"/>
    </source>
</evidence>
<evidence type="ECO:0000256" key="1">
    <source>
        <dbReference type="ARBA" id="ARBA00022670"/>
    </source>
</evidence>
<evidence type="ECO:0000259" key="8">
    <source>
        <dbReference type="Pfam" id="PF08439"/>
    </source>
</evidence>
<name>A0ABV6DJB8_9BACL</name>
<dbReference type="SUPFAM" id="SSF55486">
    <property type="entry name" value="Metalloproteases ('zincins'), catalytic domain"/>
    <property type="match status" value="1"/>
</dbReference>
<keyword evidence="1 6" id="KW-0645">Protease</keyword>
<protein>
    <submittedName>
        <fullName evidence="9">M3 family oligoendopeptidase</fullName>
        <ecNumber evidence="9">3.4.-.-</ecNumber>
    </submittedName>
</protein>
<feature type="domain" description="Peptidase M3A/M3B catalytic" evidence="7">
    <location>
        <begin position="339"/>
        <end position="581"/>
    </location>
</feature>
<keyword evidence="10" id="KW-1185">Reference proteome</keyword>
<keyword evidence="4 6" id="KW-0862">Zinc</keyword>
<evidence type="ECO:0000313" key="9">
    <source>
        <dbReference type="EMBL" id="MFC0212733.1"/>
    </source>
</evidence>
<evidence type="ECO:0000256" key="6">
    <source>
        <dbReference type="RuleBase" id="RU003435"/>
    </source>
</evidence>
<dbReference type="Gene3D" id="1.10.1370.20">
    <property type="entry name" value="Oligoendopeptidase f, C-terminal domain"/>
    <property type="match status" value="1"/>
</dbReference>
<dbReference type="InterPro" id="IPR013647">
    <property type="entry name" value="OligopepF_N_dom"/>
</dbReference>
<dbReference type="Pfam" id="PF08439">
    <property type="entry name" value="Peptidase_M3_N"/>
    <property type="match status" value="1"/>
</dbReference>
<comment type="similarity">
    <text evidence="6">Belongs to the peptidase M3 family.</text>
</comment>
<reference evidence="9 10" key="1">
    <citation type="submission" date="2024-09" db="EMBL/GenBank/DDBJ databases">
        <authorList>
            <person name="Sun Q."/>
            <person name="Mori K."/>
        </authorList>
    </citation>
    <scope>NUCLEOTIDE SEQUENCE [LARGE SCALE GENOMIC DNA]</scope>
    <source>
        <strain evidence="9 10">CCM 7759</strain>
    </source>
</reference>
<evidence type="ECO:0000256" key="2">
    <source>
        <dbReference type="ARBA" id="ARBA00022723"/>
    </source>
</evidence>
<dbReference type="RefSeq" id="WP_377469937.1">
    <property type="nucleotide sequence ID" value="NZ_JBHLWN010000031.1"/>
</dbReference>
<dbReference type="Gene3D" id="1.20.140.70">
    <property type="entry name" value="Oligopeptidase f, N-terminal domain"/>
    <property type="match status" value="1"/>
</dbReference>
<evidence type="ECO:0000256" key="5">
    <source>
        <dbReference type="ARBA" id="ARBA00023049"/>
    </source>
</evidence>
<dbReference type="EMBL" id="JBHLWN010000031">
    <property type="protein sequence ID" value="MFC0212733.1"/>
    <property type="molecule type" value="Genomic_DNA"/>
</dbReference>
<organism evidence="9 10">
    <name type="scientific">Paenibacillus chartarius</name>
    <dbReference type="NCBI Taxonomy" id="747481"/>
    <lineage>
        <taxon>Bacteria</taxon>
        <taxon>Bacillati</taxon>
        <taxon>Bacillota</taxon>
        <taxon>Bacilli</taxon>
        <taxon>Bacillales</taxon>
        <taxon>Paenibacillaceae</taxon>
        <taxon>Paenibacillus</taxon>
    </lineage>
</organism>
<dbReference type="EC" id="3.4.-.-" evidence="9"/>
<comment type="caution">
    <text evidence="9">The sequence shown here is derived from an EMBL/GenBank/DDBJ whole genome shotgun (WGS) entry which is preliminary data.</text>
</comment>
<gene>
    <name evidence="9" type="ORF">ACFFK0_09675</name>
</gene>
<dbReference type="InterPro" id="IPR001567">
    <property type="entry name" value="Pept_M3A_M3B_dom"/>
</dbReference>
<proteinExistence type="inferred from homology"/>
<keyword evidence="5 6" id="KW-0482">Metalloprotease</keyword>
<dbReference type="GO" id="GO:0016787">
    <property type="term" value="F:hydrolase activity"/>
    <property type="evidence" value="ECO:0007669"/>
    <property type="project" value="UniProtKB-KW"/>
</dbReference>
<dbReference type="PANTHER" id="PTHR34217:SF1">
    <property type="entry name" value="CARBOXYPEPTIDASE 1"/>
    <property type="match status" value="1"/>
</dbReference>
<keyword evidence="3 6" id="KW-0378">Hydrolase</keyword>
<sequence length="604" mass="67882">MMTLHTPLDQTWDLSAIFPGGSDSAEFAAFLDRLDTDIEEFKSRLNGVTPPADAQESAGLADIVERMQGLLIRLREAGSFTGCLTAENVKDKKALQLSGRVKVLGAAYESSMTRFDELLTKVADPVWEQLLVKEPFASVRFALNERRELAGEKLPPEQEALLTDLAVDGYHGWSDLYDTTVSQFRMPVEEDGKIVELSAGQAFNKLHTPDTAKRRELFAKWEETWAEKADFCAEALNHLAGFRLSVYKHRGWESIHKEPLAVNRMSKATLDAMWGAIEGAKDAFVGYFERKAAMLGLDKLAWVDVEAPIGSSVQKISFDDGAKLIVEQFRQFSPQLADFSEMAFEKRWIEAEDRGGKRPGGFCTSFPAAGETRIFMTFGGTMDNVSTLAHELGHAYHQHVMNDMPALAQEYAMNVAETASTFAEMIVSDALVSAAATDEERVTLIEDKIQRAVAFFMNIHARFIFETNFYAERRKGLVSVERLNELMTEAQKTAFKDALSGYHPHFWAAKLHFYITEVPFYNFPYTFGYLFSAGIYAIAKQEGAAFEERYKALLRDTGSMTVEELAHKHLGVDLTKQDFWQGGVRMAVEDVQTFLNLTENMVRR</sequence>
<dbReference type="InterPro" id="IPR001333">
    <property type="entry name" value="Peptidase_M32_Taq"/>
</dbReference>
<dbReference type="InterPro" id="IPR042088">
    <property type="entry name" value="OligoPept_F_C"/>
</dbReference>
<dbReference type="Proteomes" id="UP001589776">
    <property type="component" value="Unassembled WGS sequence"/>
</dbReference>
<evidence type="ECO:0000256" key="4">
    <source>
        <dbReference type="ARBA" id="ARBA00022833"/>
    </source>
</evidence>
<evidence type="ECO:0000259" key="7">
    <source>
        <dbReference type="Pfam" id="PF01432"/>
    </source>
</evidence>
<dbReference type="NCBIfam" id="TIGR02290">
    <property type="entry name" value="M3_fam_3"/>
    <property type="match status" value="1"/>
</dbReference>
<dbReference type="InterPro" id="IPR034006">
    <property type="entry name" value="M3B_PepF_2"/>
</dbReference>
<keyword evidence="2 6" id="KW-0479">Metal-binding</keyword>
<dbReference type="CDD" id="cd09607">
    <property type="entry name" value="M3B_PepF"/>
    <property type="match status" value="1"/>
</dbReference>
<comment type="cofactor">
    <cofactor evidence="6">
        <name>Zn(2+)</name>
        <dbReference type="ChEBI" id="CHEBI:29105"/>
    </cofactor>
    <text evidence="6">Binds 1 zinc ion.</text>
</comment>
<accession>A0ABV6DJB8</accession>
<feature type="domain" description="Oligopeptidase F N-terminal" evidence="8">
    <location>
        <begin position="121"/>
        <end position="185"/>
    </location>
</feature>
<dbReference type="Pfam" id="PF01432">
    <property type="entry name" value="Peptidase_M3"/>
    <property type="match status" value="1"/>
</dbReference>